<keyword evidence="1" id="KW-0472">Membrane</keyword>
<dbReference type="EMBL" id="BMPI01000023">
    <property type="protein sequence ID" value="GGM40294.1"/>
    <property type="molecule type" value="Genomic_DNA"/>
</dbReference>
<organism evidence="2 3">
    <name type="scientific">Dactylosporangium sucinum</name>
    <dbReference type="NCBI Taxonomy" id="1424081"/>
    <lineage>
        <taxon>Bacteria</taxon>
        <taxon>Bacillati</taxon>
        <taxon>Actinomycetota</taxon>
        <taxon>Actinomycetes</taxon>
        <taxon>Micromonosporales</taxon>
        <taxon>Micromonosporaceae</taxon>
        <taxon>Dactylosporangium</taxon>
    </lineage>
</organism>
<evidence type="ECO:0008006" key="4">
    <source>
        <dbReference type="Google" id="ProtNLM"/>
    </source>
</evidence>
<accession>A0A917TVG7</accession>
<dbReference type="Proteomes" id="UP000642070">
    <property type="component" value="Unassembled WGS sequence"/>
</dbReference>
<evidence type="ECO:0000313" key="3">
    <source>
        <dbReference type="Proteomes" id="UP000642070"/>
    </source>
</evidence>
<protein>
    <recommendedName>
        <fullName evidence="4">PNPLA domain-containing protein</fullName>
    </recommendedName>
</protein>
<reference evidence="2" key="1">
    <citation type="journal article" date="2014" name="Int. J. Syst. Evol. Microbiol.">
        <title>Complete genome sequence of Corynebacterium casei LMG S-19264T (=DSM 44701T), isolated from a smear-ripened cheese.</title>
        <authorList>
            <consortium name="US DOE Joint Genome Institute (JGI-PGF)"/>
            <person name="Walter F."/>
            <person name="Albersmeier A."/>
            <person name="Kalinowski J."/>
            <person name="Ruckert C."/>
        </authorList>
    </citation>
    <scope>NUCLEOTIDE SEQUENCE</scope>
    <source>
        <strain evidence="2">JCM 19831</strain>
    </source>
</reference>
<name>A0A917TVG7_9ACTN</name>
<dbReference type="RefSeq" id="WP_190252076.1">
    <property type="nucleotide sequence ID" value="NZ_BMPI01000023.1"/>
</dbReference>
<feature type="transmembrane region" description="Helical" evidence="1">
    <location>
        <begin position="301"/>
        <end position="318"/>
    </location>
</feature>
<keyword evidence="1" id="KW-0812">Transmembrane</keyword>
<evidence type="ECO:0000313" key="2">
    <source>
        <dbReference type="EMBL" id="GGM40294.1"/>
    </source>
</evidence>
<gene>
    <name evidence="2" type="ORF">GCM10007977_047080</name>
</gene>
<proteinExistence type="predicted"/>
<feature type="transmembrane region" description="Helical" evidence="1">
    <location>
        <begin position="352"/>
        <end position="373"/>
    </location>
</feature>
<evidence type="ECO:0000256" key="1">
    <source>
        <dbReference type="SAM" id="Phobius"/>
    </source>
</evidence>
<reference evidence="2" key="2">
    <citation type="submission" date="2020-09" db="EMBL/GenBank/DDBJ databases">
        <authorList>
            <person name="Sun Q."/>
            <person name="Ohkuma M."/>
        </authorList>
    </citation>
    <scope>NUCLEOTIDE SEQUENCE</scope>
    <source>
        <strain evidence="2">JCM 19831</strain>
    </source>
</reference>
<feature type="transmembrane region" description="Helical" evidence="1">
    <location>
        <begin position="379"/>
        <end position="401"/>
    </location>
</feature>
<dbReference type="AlphaFoldDB" id="A0A917TVG7"/>
<dbReference type="Gene3D" id="3.40.1090.10">
    <property type="entry name" value="Cytosolic phospholipase A2 catalytic domain"/>
    <property type="match status" value="1"/>
</dbReference>
<comment type="caution">
    <text evidence="2">The sequence shown here is derived from an EMBL/GenBank/DDBJ whole genome shotgun (WGS) entry which is preliminary data.</text>
</comment>
<keyword evidence="3" id="KW-1185">Reference proteome</keyword>
<sequence>MAVPSSDQALKVLRKLLGPEPVAYTELLRADGRLPGYLPEGFGLIDPRVDGTQWLWTDPPPMDVGGYGDPERFALDGAGPAVWLAPDDVLPEGSGRTGEERQEYRRRSVDLAMRGGTTSGVVYPLAVCEIARTYRVRNVGGASAGAIAAAATAAAELGRSGRMLAPGRVADARYAELSDEDRRAGHVRSGFAGLSDLIAWLSQLDRKGDEQRTGDRYRLAQLFRAGPEPRDRRVFAIIVAVMRQRLWAVPVTALLAFGWKSKLALALLTVAGVLLTGWVGTHLAWPSPHRPGSFWWGPLDLLLAFVLATALLTAAPLLPRKAAAPTGLPPWVERLRSVSSRYRRITTRSGRLGPVAALLVAAALVAAAAIGWWNWVAALLVGIVLGTAMAAVVLVAILTYLGKQHDYGYGLLAGAPEAGRVRRTLAEFLAGAPDPDVDRGVVHWLGDCFSELAGLEHGEVLRFGHLWHGPQYRPGGGQRGAGPRTRLVNLQLVTTDLTRQRPYVFPLDPDAEPLYFYPGDIEGVFAEPVVTAMCATQQVKVGDLVLHRLPDPWDLPVVVAVRLSMALPGLFKAVRLYRLNPATTIRDDLGRGITASGTVLRWPAEGDRLPEELWFSDGGITSNFPVHLFDTLLPAWPTFGLNLGDHPEAFPHQDVWLPQDWQASRAPSTTVPRSLFGFVMTILDTARNWRDTMQTGMPGYRGRVAWVRQRPDEGGENLFMPREIIASMALRGALAGARLSRRFANGAQWTRYRWLRLRIGLDNAQNLRHAVHENAPAYDDLLASPDTLPGPDAGYPYDPWSAGIEWYEPEDRAAFWAAATGMLADVASDPAPTALLAEGGPRPHPNLAQIPPM</sequence>
<feature type="transmembrane region" description="Helical" evidence="1">
    <location>
        <begin position="263"/>
        <end position="281"/>
    </location>
</feature>
<dbReference type="InterPro" id="IPR016035">
    <property type="entry name" value="Acyl_Trfase/lysoPLipase"/>
</dbReference>
<keyword evidence="1" id="KW-1133">Transmembrane helix</keyword>
<feature type="transmembrane region" description="Helical" evidence="1">
    <location>
        <begin position="234"/>
        <end position="256"/>
    </location>
</feature>
<dbReference type="SUPFAM" id="SSF52151">
    <property type="entry name" value="FabD/lysophospholipase-like"/>
    <property type="match status" value="1"/>
</dbReference>